<organism evidence="2">
    <name type="scientific">virus sp. ctL1g6</name>
    <dbReference type="NCBI Taxonomy" id="2827988"/>
    <lineage>
        <taxon>Viruses</taxon>
    </lineage>
</organism>
<keyword evidence="1" id="KW-1133">Transmembrane helix</keyword>
<evidence type="ECO:0000313" key="2">
    <source>
        <dbReference type="EMBL" id="DAE29809.1"/>
    </source>
</evidence>
<sequence>MRLNMFIVIRILLILMVLVRCFCIGLILRSIVIIL</sequence>
<reference evidence="2" key="1">
    <citation type="journal article" date="2021" name="Proc. Natl. Acad. Sci. U.S.A.">
        <title>A Catalog of Tens of Thousands of Viruses from Human Metagenomes Reveals Hidden Associations with Chronic Diseases.</title>
        <authorList>
            <person name="Tisza M.J."/>
            <person name="Buck C.B."/>
        </authorList>
    </citation>
    <scope>NUCLEOTIDE SEQUENCE</scope>
    <source>
        <strain evidence="2">CtL1g6</strain>
    </source>
</reference>
<evidence type="ECO:0000256" key="1">
    <source>
        <dbReference type="SAM" id="Phobius"/>
    </source>
</evidence>
<dbReference type="EMBL" id="BK059099">
    <property type="protein sequence ID" value="DAE29809.1"/>
    <property type="molecule type" value="Genomic_DNA"/>
</dbReference>
<keyword evidence="1" id="KW-0472">Membrane</keyword>
<protein>
    <submittedName>
        <fullName evidence="2">Uncharacterized protein</fullName>
    </submittedName>
</protein>
<accession>A0A8S5RFF2</accession>
<name>A0A8S5RFF2_9VIRU</name>
<feature type="transmembrane region" description="Helical" evidence="1">
    <location>
        <begin position="12"/>
        <end position="34"/>
    </location>
</feature>
<keyword evidence="1" id="KW-0812">Transmembrane</keyword>
<proteinExistence type="predicted"/>